<protein>
    <recommendedName>
        <fullName evidence="2">Ion transport N-terminal domain-containing protein</fullName>
    </recommendedName>
</protein>
<feature type="region of interest" description="Disordered" evidence="1">
    <location>
        <begin position="291"/>
        <end position="312"/>
    </location>
</feature>
<evidence type="ECO:0000259" key="2">
    <source>
        <dbReference type="Pfam" id="PF08412"/>
    </source>
</evidence>
<evidence type="ECO:0000256" key="1">
    <source>
        <dbReference type="SAM" id="MobiDB-lite"/>
    </source>
</evidence>
<proteinExistence type="predicted"/>
<feature type="region of interest" description="Disordered" evidence="1">
    <location>
        <begin position="334"/>
        <end position="365"/>
    </location>
</feature>
<dbReference type="EMBL" id="CAJOBA010033891">
    <property type="protein sequence ID" value="CAF3973696.1"/>
    <property type="molecule type" value="Genomic_DNA"/>
</dbReference>
<dbReference type="EMBL" id="CAJNOK010012368">
    <property type="protein sequence ID" value="CAF1162044.1"/>
    <property type="molecule type" value="Genomic_DNA"/>
</dbReference>
<dbReference type="EMBL" id="CAJOBC010049380">
    <property type="protein sequence ID" value="CAF4172503.1"/>
    <property type="molecule type" value="Genomic_DNA"/>
</dbReference>
<feature type="domain" description="Ion transport N-terminal" evidence="2">
    <location>
        <begin position="438"/>
        <end position="479"/>
    </location>
</feature>
<sequence length="504" mass="56388">MNNSLSAMTSSSSSLKYILSDNTEQNGPTTYTSCMKTGASISDSTDETNNKNSKLTVSSSDLISTNTDLIELDKLPIADLNNNNNLTITTLNHIEQNKQMDKVPLHSNQDEEKRLLEKAGRKGALDLPLKVLILTVHTASTTTTTFSSPLTLRPSYTATPTKISPLIDENEQNLKQQRSVSDPNKPPLDSSTIKQRRRTHGSPLSLDNLIPIRPKEITLRVPYREIDETLDKTLIKPHNSIAIIKENSSYPIDDCTYDDDPITPQYSPKRKQEISHSQIPYQRRYTEISRGNDYGEDYDDEELQQQQSNTTRIKLSLPNDIRDLTSHRHFFYPNQHSYSHHSHPRTRSRKPRPPSASGEFTLPTYPPITVTIEPNSETTSLCRDSLSAGGSLPHVCDENCAMLGEDAGCPYQLSTGLDSLKGAAGGSYSGYLTKYFMDLLKPSDNKLAMKLFGSKKGVLKERLRQQRAGHCIIHPCSNFRHAPVQIDRAILLCKMNRSAARDDS</sequence>
<evidence type="ECO:0000313" key="3">
    <source>
        <dbReference type="EMBL" id="CAF1162044.1"/>
    </source>
</evidence>
<feature type="compositionally biased region" description="Polar residues" evidence="1">
    <location>
        <begin position="173"/>
        <end position="182"/>
    </location>
</feature>
<keyword evidence="7" id="KW-1185">Reference proteome</keyword>
<feature type="region of interest" description="Disordered" evidence="1">
    <location>
        <begin position="144"/>
        <end position="207"/>
    </location>
</feature>
<dbReference type="Proteomes" id="UP000681722">
    <property type="component" value="Unassembled WGS sequence"/>
</dbReference>
<feature type="compositionally biased region" description="Acidic residues" evidence="1">
    <location>
        <begin position="294"/>
        <end position="303"/>
    </location>
</feature>
<gene>
    <name evidence="4" type="ORF">GPM918_LOCUS29621</name>
    <name evidence="3" type="ORF">OVA965_LOCUS22138</name>
    <name evidence="6" type="ORF">SRO942_LOCUS30209</name>
    <name evidence="5" type="ORF">TMI583_LOCUS22852</name>
</gene>
<organism evidence="4 7">
    <name type="scientific">Didymodactylos carnosus</name>
    <dbReference type="NCBI Taxonomy" id="1234261"/>
    <lineage>
        <taxon>Eukaryota</taxon>
        <taxon>Metazoa</taxon>
        <taxon>Spiralia</taxon>
        <taxon>Gnathifera</taxon>
        <taxon>Rotifera</taxon>
        <taxon>Eurotatoria</taxon>
        <taxon>Bdelloidea</taxon>
        <taxon>Philodinida</taxon>
        <taxon>Philodinidae</taxon>
        <taxon>Didymodactylos</taxon>
    </lineage>
</organism>
<feature type="compositionally biased region" description="Basic residues" evidence="1">
    <location>
        <begin position="338"/>
        <end position="352"/>
    </location>
</feature>
<comment type="caution">
    <text evidence="4">The sequence shown here is derived from an EMBL/GenBank/DDBJ whole genome shotgun (WGS) entry which is preliminary data.</text>
</comment>
<dbReference type="Proteomes" id="UP000663829">
    <property type="component" value="Unassembled WGS sequence"/>
</dbReference>
<evidence type="ECO:0000313" key="6">
    <source>
        <dbReference type="EMBL" id="CAF4172503.1"/>
    </source>
</evidence>
<evidence type="ECO:0000313" key="7">
    <source>
        <dbReference type="Proteomes" id="UP000663829"/>
    </source>
</evidence>
<accession>A0A815FIY8</accession>
<dbReference type="Pfam" id="PF08412">
    <property type="entry name" value="Ion_trans_N"/>
    <property type="match status" value="1"/>
</dbReference>
<dbReference type="OrthoDB" id="421226at2759"/>
<dbReference type="AlphaFoldDB" id="A0A815FIY8"/>
<evidence type="ECO:0000313" key="5">
    <source>
        <dbReference type="EMBL" id="CAF3973696.1"/>
    </source>
</evidence>
<evidence type="ECO:0000313" key="4">
    <source>
        <dbReference type="EMBL" id="CAF1324143.1"/>
    </source>
</evidence>
<dbReference type="Proteomes" id="UP000677228">
    <property type="component" value="Unassembled WGS sequence"/>
</dbReference>
<name>A0A815FIY8_9BILA</name>
<dbReference type="Proteomes" id="UP000682733">
    <property type="component" value="Unassembled WGS sequence"/>
</dbReference>
<dbReference type="InterPro" id="IPR013621">
    <property type="entry name" value="Ion_trans_N"/>
</dbReference>
<reference evidence="4" key="1">
    <citation type="submission" date="2021-02" db="EMBL/GenBank/DDBJ databases">
        <authorList>
            <person name="Nowell W R."/>
        </authorList>
    </citation>
    <scope>NUCLEOTIDE SEQUENCE</scope>
</reference>
<dbReference type="EMBL" id="CAJNOQ010013559">
    <property type="protein sequence ID" value="CAF1324143.1"/>
    <property type="molecule type" value="Genomic_DNA"/>
</dbReference>